<feature type="transmembrane region" description="Helical" evidence="1">
    <location>
        <begin position="31"/>
        <end position="50"/>
    </location>
</feature>
<gene>
    <name evidence="3" type="ORF">EZS27_027160</name>
</gene>
<dbReference type="AlphaFoldDB" id="A0A5J4QS67"/>
<keyword evidence="1" id="KW-0472">Membrane</keyword>
<evidence type="ECO:0000313" key="3">
    <source>
        <dbReference type="EMBL" id="KAA6323393.1"/>
    </source>
</evidence>
<dbReference type="EMBL" id="SNRY01002816">
    <property type="protein sequence ID" value="KAA6323393.1"/>
    <property type="molecule type" value="Genomic_DNA"/>
</dbReference>
<reference evidence="3" key="1">
    <citation type="submission" date="2019-03" db="EMBL/GenBank/DDBJ databases">
        <title>Single cell metagenomics reveals metabolic interactions within the superorganism composed of flagellate Streblomastix strix and complex community of Bacteroidetes bacteria on its surface.</title>
        <authorList>
            <person name="Treitli S.C."/>
            <person name="Kolisko M."/>
            <person name="Husnik F."/>
            <person name="Keeling P."/>
            <person name="Hampl V."/>
        </authorList>
    </citation>
    <scope>NUCLEOTIDE SEQUENCE</scope>
    <source>
        <strain evidence="3">STM</strain>
    </source>
</reference>
<organism evidence="3">
    <name type="scientific">termite gut metagenome</name>
    <dbReference type="NCBI Taxonomy" id="433724"/>
    <lineage>
        <taxon>unclassified sequences</taxon>
        <taxon>metagenomes</taxon>
        <taxon>organismal metagenomes</taxon>
    </lineage>
</organism>
<sequence length="174" mass="19951">MKIEYFIREEDLLETQLLIASQSKNLRKQRWIGSISVMVLMLVVCLHPDIRLQSFGLLKIVAAIAISIFAGGLFFFLIPHTYRRHYLNRIKTHFAGMTGNSVELQLTNDFMETRDKTGETKVKLTAIKKVYETGNLFVIQSDSGNYLTIAKQDIDFVKFRDCLISYGLNLEPVV</sequence>
<feature type="transmembrane region" description="Helical" evidence="1">
    <location>
        <begin position="56"/>
        <end position="78"/>
    </location>
</feature>
<dbReference type="Pfam" id="PF14317">
    <property type="entry name" value="YcxB"/>
    <property type="match status" value="1"/>
</dbReference>
<protein>
    <recommendedName>
        <fullName evidence="2">YcxB-like C-terminal domain-containing protein</fullName>
    </recommendedName>
</protein>
<accession>A0A5J4QS67</accession>
<feature type="domain" description="YcxB-like C-terminal" evidence="2">
    <location>
        <begin position="106"/>
        <end position="163"/>
    </location>
</feature>
<proteinExistence type="predicted"/>
<dbReference type="InterPro" id="IPR025588">
    <property type="entry name" value="YcxB-like_C"/>
</dbReference>
<comment type="caution">
    <text evidence="3">The sequence shown here is derived from an EMBL/GenBank/DDBJ whole genome shotgun (WGS) entry which is preliminary data.</text>
</comment>
<evidence type="ECO:0000256" key="1">
    <source>
        <dbReference type="SAM" id="Phobius"/>
    </source>
</evidence>
<keyword evidence="1" id="KW-1133">Transmembrane helix</keyword>
<keyword evidence="1" id="KW-0812">Transmembrane</keyword>
<name>A0A5J4QS67_9ZZZZ</name>
<evidence type="ECO:0000259" key="2">
    <source>
        <dbReference type="Pfam" id="PF14317"/>
    </source>
</evidence>